<sequence>RPEFALMYAGWALEGWLITTPGNVIDFGRIEEELLFLSEKLEIIDVAYDPFQATQFATRMVQAGFPMIEMRATVMNFSEPMKQLEMIVLSERLLHEDDPCLEWMMSNVVCHVDAKDNIYPRKQTGEQKIDGVISTIMCVGRYLSGKDEDTDAPHPSEIYNTRGAFYA</sequence>
<reference evidence="2" key="1">
    <citation type="journal article" date="2014" name="Front. Microbiol.">
        <title>High frequency of phylogenetically diverse reductive dehalogenase-homologous genes in deep subseafloor sedimentary metagenomes.</title>
        <authorList>
            <person name="Kawai M."/>
            <person name="Futagami T."/>
            <person name="Toyoda A."/>
            <person name="Takaki Y."/>
            <person name="Nishi S."/>
            <person name="Hori S."/>
            <person name="Arai W."/>
            <person name="Tsubouchi T."/>
            <person name="Morono Y."/>
            <person name="Uchiyama I."/>
            <person name="Ito T."/>
            <person name="Fujiyama A."/>
            <person name="Inagaki F."/>
            <person name="Takami H."/>
        </authorList>
    </citation>
    <scope>NUCLEOTIDE SEQUENCE</scope>
    <source>
        <strain evidence="2">Expedition CK06-06</strain>
    </source>
</reference>
<feature type="non-terminal residue" evidence="2">
    <location>
        <position position="1"/>
    </location>
</feature>
<proteinExistence type="predicted"/>
<dbReference type="InterPro" id="IPR005021">
    <property type="entry name" value="Terminase_largesu-like"/>
</dbReference>
<dbReference type="Pfam" id="PF20441">
    <property type="entry name" value="TerL_nuclease"/>
    <property type="match status" value="1"/>
</dbReference>
<name>X0Y0Q7_9ZZZZ</name>
<dbReference type="GO" id="GO:0004519">
    <property type="term" value="F:endonuclease activity"/>
    <property type="evidence" value="ECO:0007669"/>
    <property type="project" value="InterPro"/>
</dbReference>
<feature type="domain" description="Terminase large subunit-like endonuclease" evidence="1">
    <location>
        <begin position="8"/>
        <end position="144"/>
    </location>
</feature>
<evidence type="ECO:0000259" key="1">
    <source>
        <dbReference type="Pfam" id="PF20441"/>
    </source>
</evidence>
<comment type="caution">
    <text evidence="2">The sequence shown here is derived from an EMBL/GenBank/DDBJ whole genome shotgun (WGS) entry which is preliminary data.</text>
</comment>
<evidence type="ECO:0000313" key="2">
    <source>
        <dbReference type="EMBL" id="GAG49285.1"/>
    </source>
</evidence>
<dbReference type="PANTHER" id="PTHR41287:SF1">
    <property type="entry name" value="PROTEIN YMFN"/>
    <property type="match status" value="1"/>
</dbReference>
<gene>
    <name evidence="2" type="ORF">S01H1_78938</name>
</gene>
<dbReference type="InterPro" id="IPR046462">
    <property type="entry name" value="TerL_nuclease"/>
</dbReference>
<protein>
    <recommendedName>
        <fullName evidence="1">Terminase large subunit-like endonuclease domain-containing protein</fullName>
    </recommendedName>
</protein>
<dbReference type="PANTHER" id="PTHR41287">
    <property type="match status" value="1"/>
</dbReference>
<dbReference type="EMBL" id="BARS01053168">
    <property type="protein sequence ID" value="GAG49285.1"/>
    <property type="molecule type" value="Genomic_DNA"/>
</dbReference>
<organism evidence="2">
    <name type="scientific">marine sediment metagenome</name>
    <dbReference type="NCBI Taxonomy" id="412755"/>
    <lineage>
        <taxon>unclassified sequences</taxon>
        <taxon>metagenomes</taxon>
        <taxon>ecological metagenomes</taxon>
    </lineage>
</organism>
<dbReference type="AlphaFoldDB" id="X0Y0Q7"/>
<accession>X0Y0Q7</accession>